<dbReference type="InterPro" id="IPR025857">
    <property type="entry name" value="MacB_PCD"/>
</dbReference>
<accession>A0AAX1N628</accession>
<keyword evidence="2" id="KW-1003">Cell membrane</keyword>
<keyword evidence="11" id="KW-1185">Reference proteome</keyword>
<dbReference type="PANTHER" id="PTHR43738">
    <property type="entry name" value="ABC TRANSPORTER, MEMBRANE PROTEIN"/>
    <property type="match status" value="1"/>
</dbReference>
<evidence type="ECO:0000256" key="3">
    <source>
        <dbReference type="ARBA" id="ARBA00022692"/>
    </source>
</evidence>
<evidence type="ECO:0000256" key="7">
    <source>
        <dbReference type="SAM" id="Phobius"/>
    </source>
</evidence>
<evidence type="ECO:0000259" key="9">
    <source>
        <dbReference type="Pfam" id="PF12704"/>
    </source>
</evidence>
<dbReference type="Proteomes" id="UP000678679">
    <property type="component" value="Chromosome 1"/>
</dbReference>
<name>A0AAX1N628_9BACT</name>
<evidence type="ECO:0000313" key="11">
    <source>
        <dbReference type="Proteomes" id="UP000678679"/>
    </source>
</evidence>
<dbReference type="EMBL" id="CP076132">
    <property type="protein sequence ID" value="QWG01685.1"/>
    <property type="molecule type" value="Genomic_DNA"/>
</dbReference>
<dbReference type="GO" id="GO:0005886">
    <property type="term" value="C:plasma membrane"/>
    <property type="evidence" value="ECO:0007669"/>
    <property type="project" value="UniProtKB-SubCell"/>
</dbReference>
<dbReference type="Pfam" id="PF12704">
    <property type="entry name" value="MacB_PCD"/>
    <property type="match status" value="1"/>
</dbReference>
<comment type="subcellular location">
    <subcellularLocation>
        <location evidence="1">Cell membrane</location>
        <topology evidence="1">Multi-pass membrane protein</topology>
    </subcellularLocation>
</comment>
<evidence type="ECO:0000259" key="8">
    <source>
        <dbReference type="Pfam" id="PF02687"/>
    </source>
</evidence>
<evidence type="ECO:0000256" key="6">
    <source>
        <dbReference type="SAM" id="MobiDB-lite"/>
    </source>
</evidence>
<feature type="compositionally biased region" description="Basic and acidic residues" evidence="6">
    <location>
        <begin position="220"/>
        <end position="231"/>
    </location>
</feature>
<gene>
    <name evidence="10" type="ORF">KMW28_18875</name>
</gene>
<feature type="transmembrane region" description="Helical" evidence="7">
    <location>
        <begin position="287"/>
        <end position="307"/>
    </location>
</feature>
<dbReference type="KEGG" id="fya:KMW28_18875"/>
<evidence type="ECO:0000256" key="1">
    <source>
        <dbReference type="ARBA" id="ARBA00004651"/>
    </source>
</evidence>
<feature type="domain" description="ABC3 transporter permease C-terminal" evidence="8">
    <location>
        <begin position="288"/>
        <end position="406"/>
    </location>
</feature>
<feature type="region of interest" description="Disordered" evidence="6">
    <location>
        <begin position="212"/>
        <end position="231"/>
    </location>
</feature>
<dbReference type="AlphaFoldDB" id="A0AAX1N628"/>
<sequence>MNIFKFAWKNLWHKPLNTSLNLILFAFGVSIISALLLSQDYFEKTLKKNQAGIGMVVGAKGSPLQLILCAIYQVDTPTGNIPLSETKRLKKHPLVSKAIPQSLGDSYKGYRIVGTTHEYPELYKAEIASGKMFDENKSLEVTVGSAVAKKLGLKLGDDFHSAHGIGEGGHEHDHEHFEVVGILKPTGTVIDQLLLTSLSSIWDVHKHEKPSGANYGNLSSKKEEHHHDDHEEDREITNLLIKFRNPMGAITLPRMVNEQTSMQAASPAYETSRLLSLLDDAIKALKALAVAIMIVSGLSIFISLYNSLKERKYELAYLRSLGTSQRYIFSLLLIEGLLCSFIGFGIGMLLSHGSIYIAATQIDTLAALNIGGTSFNSGEIVLFASTIGIGFLASILPALQAARTNISKALSE</sequence>
<dbReference type="RefSeq" id="WP_169666889.1">
    <property type="nucleotide sequence ID" value="NZ_CP076132.1"/>
</dbReference>
<keyword evidence="3 7" id="KW-0812">Transmembrane</keyword>
<organism evidence="10 11">
    <name type="scientific">Flammeovirga yaeyamensis</name>
    <dbReference type="NCBI Taxonomy" id="367791"/>
    <lineage>
        <taxon>Bacteria</taxon>
        <taxon>Pseudomonadati</taxon>
        <taxon>Bacteroidota</taxon>
        <taxon>Cytophagia</taxon>
        <taxon>Cytophagales</taxon>
        <taxon>Flammeovirgaceae</taxon>
        <taxon>Flammeovirga</taxon>
    </lineage>
</organism>
<dbReference type="InterPro" id="IPR051125">
    <property type="entry name" value="ABC-4/HrtB_transporter"/>
</dbReference>
<evidence type="ECO:0000256" key="4">
    <source>
        <dbReference type="ARBA" id="ARBA00022989"/>
    </source>
</evidence>
<dbReference type="PANTHER" id="PTHR43738:SF2">
    <property type="entry name" value="ABC TRANSPORTER PERMEASE"/>
    <property type="match status" value="1"/>
</dbReference>
<evidence type="ECO:0000256" key="2">
    <source>
        <dbReference type="ARBA" id="ARBA00022475"/>
    </source>
</evidence>
<feature type="transmembrane region" description="Helical" evidence="7">
    <location>
        <begin position="380"/>
        <end position="399"/>
    </location>
</feature>
<dbReference type="Pfam" id="PF02687">
    <property type="entry name" value="FtsX"/>
    <property type="match status" value="1"/>
</dbReference>
<proteinExistence type="predicted"/>
<keyword evidence="5 7" id="KW-0472">Membrane</keyword>
<feature type="transmembrane region" description="Helical" evidence="7">
    <location>
        <begin position="327"/>
        <end position="350"/>
    </location>
</feature>
<feature type="transmembrane region" description="Helical" evidence="7">
    <location>
        <begin position="20"/>
        <end position="38"/>
    </location>
</feature>
<keyword evidence="4 7" id="KW-1133">Transmembrane helix</keyword>
<feature type="domain" description="MacB-like periplasmic core" evidence="9">
    <location>
        <begin position="19"/>
        <end position="200"/>
    </location>
</feature>
<protein>
    <submittedName>
        <fullName evidence="10">ABC transporter permease</fullName>
    </submittedName>
</protein>
<reference evidence="10 11" key="1">
    <citation type="submission" date="2021-05" db="EMBL/GenBank/DDBJ databases">
        <title>Comparative genomic studies on the polysaccharide-degrading batcterial strains of the Flammeovirga genus.</title>
        <authorList>
            <person name="Zewei F."/>
            <person name="Zheng Z."/>
            <person name="Yu L."/>
            <person name="Ruyue G."/>
            <person name="Yanhong M."/>
            <person name="Yuanyuan C."/>
            <person name="Jingyan G."/>
            <person name="Wenjun H."/>
        </authorList>
    </citation>
    <scope>NUCLEOTIDE SEQUENCE [LARGE SCALE GENOMIC DNA]</scope>
    <source>
        <strain evidence="10 11">NBRC:100898</strain>
    </source>
</reference>
<evidence type="ECO:0000313" key="10">
    <source>
        <dbReference type="EMBL" id="QWG01685.1"/>
    </source>
</evidence>
<dbReference type="InterPro" id="IPR003838">
    <property type="entry name" value="ABC3_permease_C"/>
</dbReference>
<evidence type="ECO:0000256" key="5">
    <source>
        <dbReference type="ARBA" id="ARBA00023136"/>
    </source>
</evidence>